<dbReference type="AlphaFoldDB" id="A0A212EP17"/>
<evidence type="ECO:0000313" key="2">
    <source>
        <dbReference type="Proteomes" id="UP000007151"/>
    </source>
</evidence>
<proteinExistence type="predicted"/>
<gene>
    <name evidence="1" type="ORF">KGM_204313</name>
</gene>
<organism evidence="1 2">
    <name type="scientific">Danaus plexippus plexippus</name>
    <dbReference type="NCBI Taxonomy" id="278856"/>
    <lineage>
        <taxon>Eukaryota</taxon>
        <taxon>Metazoa</taxon>
        <taxon>Ecdysozoa</taxon>
        <taxon>Arthropoda</taxon>
        <taxon>Hexapoda</taxon>
        <taxon>Insecta</taxon>
        <taxon>Pterygota</taxon>
        <taxon>Neoptera</taxon>
        <taxon>Endopterygota</taxon>
        <taxon>Lepidoptera</taxon>
        <taxon>Glossata</taxon>
        <taxon>Ditrysia</taxon>
        <taxon>Papilionoidea</taxon>
        <taxon>Nymphalidae</taxon>
        <taxon>Danainae</taxon>
        <taxon>Danaini</taxon>
        <taxon>Danaina</taxon>
        <taxon>Danaus</taxon>
        <taxon>Danaus</taxon>
    </lineage>
</organism>
<protein>
    <submittedName>
        <fullName evidence="1">Uncharacterized protein</fullName>
    </submittedName>
</protein>
<reference evidence="1 2" key="1">
    <citation type="journal article" date="2011" name="Cell">
        <title>The monarch butterfly genome yields insights into long-distance migration.</title>
        <authorList>
            <person name="Zhan S."/>
            <person name="Merlin C."/>
            <person name="Boore J.L."/>
            <person name="Reppert S.M."/>
        </authorList>
    </citation>
    <scope>NUCLEOTIDE SEQUENCE [LARGE SCALE GENOMIC DNA]</scope>
    <source>
        <strain evidence="1">F-2</strain>
    </source>
</reference>
<dbReference type="OrthoDB" id="312015at2759"/>
<sequence>MASQEIENLDEEVKELLQNYKYKKATIYEPCTHQNYKECLIGLSEELSLLNITYTFNPHTDVENDTLRPEALVLFINSVWTLLHYHKNTIEKVDRLMEHNHILEHNNKQLTFTAGKLKDKLNTEKNESRACVASAQRVSDQSNEMYQKLLDAKNKLKQITKQRETNEKIYQNKITRLKIENEKLLNSHRNKSDSYTSCTDVCDSTLMQLKDRERKQRALIAQLQANNQELLREVLALKEELILEGINSVAIKK</sequence>
<dbReference type="Proteomes" id="UP000007151">
    <property type="component" value="Unassembled WGS sequence"/>
</dbReference>
<dbReference type="KEGG" id="dpl:KGM_204313"/>
<keyword evidence="2" id="KW-1185">Reference proteome</keyword>
<dbReference type="eggNOG" id="ENOG502RTH3">
    <property type="taxonomic scope" value="Eukaryota"/>
</dbReference>
<evidence type="ECO:0000313" key="1">
    <source>
        <dbReference type="EMBL" id="OWR43240.1"/>
    </source>
</evidence>
<accession>A0A212EP17</accession>
<comment type="caution">
    <text evidence="1">The sequence shown here is derived from an EMBL/GenBank/DDBJ whole genome shotgun (WGS) entry which is preliminary data.</text>
</comment>
<dbReference type="EMBL" id="AGBW02013542">
    <property type="protein sequence ID" value="OWR43240.1"/>
    <property type="molecule type" value="Genomic_DNA"/>
</dbReference>
<name>A0A212EP17_DANPL</name>